<keyword evidence="5 6" id="KW-0687">Ribonucleoprotein</keyword>
<evidence type="ECO:0000256" key="2">
    <source>
        <dbReference type="ARBA" id="ARBA00022730"/>
    </source>
</evidence>
<reference evidence="7 8" key="1">
    <citation type="journal article" date="2018" name="Microbiome">
        <title>Fine metagenomic profile of the Mediterranean stratified and mixed water columns revealed by assembly and recruitment.</title>
        <authorList>
            <person name="Haro-Moreno J.M."/>
            <person name="Lopez-Perez M."/>
            <person name="De La Torre J.R."/>
            <person name="Picazo A."/>
            <person name="Camacho A."/>
            <person name="Rodriguez-Valera F."/>
        </authorList>
    </citation>
    <scope>NUCLEOTIDE SEQUENCE [LARGE SCALE GENOMIC DNA]</scope>
    <source>
        <strain evidence="7">MED-G82</strain>
    </source>
</reference>
<dbReference type="GO" id="GO:0003735">
    <property type="term" value="F:structural constituent of ribosome"/>
    <property type="evidence" value="ECO:0007669"/>
    <property type="project" value="UniProtKB-UniRule"/>
</dbReference>
<dbReference type="InterPro" id="IPR012340">
    <property type="entry name" value="NA-bd_OB-fold"/>
</dbReference>
<dbReference type="PRINTS" id="PR00973">
    <property type="entry name" value="RIBOSOMALS17"/>
</dbReference>
<dbReference type="EMBL" id="QOPE01000005">
    <property type="protein sequence ID" value="RCL42258.1"/>
    <property type="molecule type" value="Genomic_DNA"/>
</dbReference>
<keyword evidence="2 6" id="KW-0699">rRNA-binding</keyword>
<keyword evidence="4 6" id="KW-0689">Ribosomal protein</keyword>
<evidence type="ECO:0000256" key="1">
    <source>
        <dbReference type="ARBA" id="ARBA00010254"/>
    </source>
</evidence>
<keyword evidence="3 6" id="KW-0694">RNA-binding</keyword>
<dbReference type="PANTHER" id="PTHR10744">
    <property type="entry name" value="40S RIBOSOMAL PROTEIN S11 FAMILY MEMBER"/>
    <property type="match status" value="1"/>
</dbReference>
<proteinExistence type="inferred from homology"/>
<dbReference type="GO" id="GO:0019843">
    <property type="term" value="F:rRNA binding"/>
    <property type="evidence" value="ECO:0007669"/>
    <property type="project" value="UniProtKB-UniRule"/>
</dbReference>
<dbReference type="GO" id="GO:0006412">
    <property type="term" value="P:translation"/>
    <property type="evidence" value="ECO:0007669"/>
    <property type="project" value="UniProtKB-UniRule"/>
</dbReference>
<accession>A0A368BY61</accession>
<evidence type="ECO:0000313" key="7">
    <source>
        <dbReference type="EMBL" id="RCL42258.1"/>
    </source>
</evidence>
<comment type="similarity">
    <text evidence="1 6">Belongs to the universal ribosomal protein uS17 family.</text>
</comment>
<evidence type="ECO:0000313" key="8">
    <source>
        <dbReference type="Proteomes" id="UP000253307"/>
    </source>
</evidence>
<sequence>MMSSNARLLSGVVVSDKADKTITVKVERKVKHPKYGKIIKRSTKIHAHDESNSAKMGDVVTVQECKPYSKNKTWLLIDSAIAGNDKAVKVEETQSNEEPSS</sequence>
<dbReference type="NCBIfam" id="NF004123">
    <property type="entry name" value="PRK05610.1"/>
    <property type="match status" value="1"/>
</dbReference>
<evidence type="ECO:0000256" key="3">
    <source>
        <dbReference type="ARBA" id="ARBA00022884"/>
    </source>
</evidence>
<dbReference type="Pfam" id="PF00366">
    <property type="entry name" value="Ribosomal_S17"/>
    <property type="match status" value="1"/>
</dbReference>
<dbReference type="GO" id="GO:0022627">
    <property type="term" value="C:cytosolic small ribosomal subunit"/>
    <property type="evidence" value="ECO:0007669"/>
    <property type="project" value="UniProtKB-UniRule"/>
</dbReference>
<dbReference type="HAMAP" id="MF_01345_B">
    <property type="entry name" value="Ribosomal_uS17_B"/>
    <property type="match status" value="1"/>
</dbReference>
<protein>
    <recommendedName>
        <fullName evidence="6">Small ribosomal subunit protein uS17</fullName>
    </recommendedName>
</protein>
<dbReference type="InterPro" id="IPR019984">
    <property type="entry name" value="Ribosomal_uS17_bact/chlr"/>
</dbReference>
<evidence type="ECO:0000256" key="6">
    <source>
        <dbReference type="HAMAP-Rule" id="MF_01345"/>
    </source>
</evidence>
<dbReference type="Gene3D" id="2.40.50.140">
    <property type="entry name" value="Nucleic acid-binding proteins"/>
    <property type="match status" value="1"/>
</dbReference>
<name>A0A368BY61_9GAMM</name>
<comment type="function">
    <text evidence="6">One of the primary rRNA binding proteins, it binds specifically to the 5'-end of 16S ribosomal RNA.</text>
</comment>
<comment type="subunit">
    <text evidence="6">Part of the 30S ribosomal subunit.</text>
</comment>
<comment type="caution">
    <text evidence="7">The sequence shown here is derived from an EMBL/GenBank/DDBJ whole genome shotgun (WGS) entry which is preliminary data.</text>
</comment>
<dbReference type="NCBIfam" id="TIGR03635">
    <property type="entry name" value="uS17_bact"/>
    <property type="match status" value="1"/>
</dbReference>
<dbReference type="InterPro" id="IPR000266">
    <property type="entry name" value="Ribosomal_uS17"/>
</dbReference>
<dbReference type="SUPFAM" id="SSF50249">
    <property type="entry name" value="Nucleic acid-binding proteins"/>
    <property type="match status" value="1"/>
</dbReference>
<dbReference type="PANTHER" id="PTHR10744:SF1">
    <property type="entry name" value="SMALL RIBOSOMAL SUBUNIT PROTEIN US17M"/>
    <property type="match status" value="1"/>
</dbReference>
<dbReference type="AlphaFoldDB" id="A0A368BY61"/>
<dbReference type="Proteomes" id="UP000253307">
    <property type="component" value="Unassembled WGS sequence"/>
</dbReference>
<dbReference type="CDD" id="cd00364">
    <property type="entry name" value="Ribosomal_uS17"/>
    <property type="match status" value="1"/>
</dbReference>
<evidence type="ECO:0000256" key="4">
    <source>
        <dbReference type="ARBA" id="ARBA00022980"/>
    </source>
</evidence>
<organism evidence="7 8">
    <name type="scientific">SAR86 cluster bacterium</name>
    <dbReference type="NCBI Taxonomy" id="2030880"/>
    <lineage>
        <taxon>Bacteria</taxon>
        <taxon>Pseudomonadati</taxon>
        <taxon>Pseudomonadota</taxon>
        <taxon>Gammaproteobacteria</taxon>
        <taxon>SAR86 cluster</taxon>
    </lineage>
</organism>
<evidence type="ECO:0000256" key="5">
    <source>
        <dbReference type="ARBA" id="ARBA00023274"/>
    </source>
</evidence>
<gene>
    <name evidence="6 7" type="primary">rpsQ</name>
    <name evidence="7" type="ORF">DBW96_01185</name>
</gene>